<reference evidence="2" key="1">
    <citation type="submission" date="2022-11" db="UniProtKB">
        <authorList>
            <consortium name="WormBaseParasite"/>
        </authorList>
    </citation>
    <scope>IDENTIFICATION</scope>
</reference>
<proteinExistence type="predicted"/>
<dbReference type="Proteomes" id="UP000887565">
    <property type="component" value="Unplaced"/>
</dbReference>
<sequence length="133" mass="14427">MKSEPNAGVPNLRYTLIGMVTPIPTLASGGTTPGATQEALQYVGWHQPTPAGVGQSAILLLYDTSQRRPTLDCNSDRVERPCYTSLDSVSQHRPTPDSDSIIRHQPGWQAMLSISGAGRWPWTLSDKSLIGQI</sequence>
<organism evidence="1 2">
    <name type="scientific">Romanomermis culicivorax</name>
    <name type="common">Nematode worm</name>
    <dbReference type="NCBI Taxonomy" id="13658"/>
    <lineage>
        <taxon>Eukaryota</taxon>
        <taxon>Metazoa</taxon>
        <taxon>Ecdysozoa</taxon>
        <taxon>Nematoda</taxon>
        <taxon>Enoplea</taxon>
        <taxon>Dorylaimia</taxon>
        <taxon>Mermithida</taxon>
        <taxon>Mermithoidea</taxon>
        <taxon>Mermithidae</taxon>
        <taxon>Romanomermis</taxon>
    </lineage>
</organism>
<evidence type="ECO:0000313" key="2">
    <source>
        <dbReference type="WBParaSite" id="nRc.2.0.1.t14598-RA"/>
    </source>
</evidence>
<name>A0A915IMA7_ROMCU</name>
<evidence type="ECO:0000313" key="1">
    <source>
        <dbReference type="Proteomes" id="UP000887565"/>
    </source>
</evidence>
<dbReference type="AlphaFoldDB" id="A0A915IMA7"/>
<keyword evidence="1" id="KW-1185">Reference proteome</keyword>
<protein>
    <submittedName>
        <fullName evidence="2">Uncharacterized protein</fullName>
    </submittedName>
</protein>
<accession>A0A915IMA7</accession>
<dbReference type="WBParaSite" id="nRc.2.0.1.t14598-RA">
    <property type="protein sequence ID" value="nRc.2.0.1.t14598-RA"/>
    <property type="gene ID" value="nRc.2.0.1.g14598"/>
</dbReference>